<keyword evidence="3" id="KW-1185">Reference proteome</keyword>
<protein>
    <submittedName>
        <fullName evidence="2">NAD-dependent epimerase/dehydratase family protein</fullName>
    </submittedName>
</protein>
<organism evidence="2 3">
    <name type="scientific">Pedobacter flavus</name>
    <dbReference type="NCBI Taxonomy" id="3113906"/>
    <lineage>
        <taxon>Bacteria</taxon>
        <taxon>Pseudomonadati</taxon>
        <taxon>Bacteroidota</taxon>
        <taxon>Sphingobacteriia</taxon>
        <taxon>Sphingobacteriales</taxon>
        <taxon>Sphingobacteriaceae</taxon>
        <taxon>Pedobacter</taxon>
    </lineage>
</organism>
<dbReference type="PANTHER" id="PTHR43238">
    <property type="entry name" value="GDP-L-FUCOSE SYNTHASE"/>
    <property type="match status" value="1"/>
</dbReference>
<dbReference type="InterPro" id="IPR036291">
    <property type="entry name" value="NAD(P)-bd_dom_sf"/>
</dbReference>
<dbReference type="Proteomes" id="UP001337681">
    <property type="component" value="Unassembled WGS sequence"/>
</dbReference>
<sequence length="333" mass="37084">MKICITGGAGMIGSRLTKRLLAEGHSIQIIDNLWRGKLENIANLSGFNMEHDFFNIDLSNPENQTQVVSILSNADAVIHLADIVAGIGYVFNNQYEIFRINNLINTNLFNACAKAEVKKIIYAGTACSFPKDLQMSLDSELKETQLYPAEPESAYGWSKLMGSLELQFMQERYGMQTTTLMLHNVYGPNCDIDPKTSQVIPSIIRKIVELPEGGTLDVWGSGNQGRAFMHVDEICNAFVAALNKENLPPIIQIGPNQCTSIKELVQILVNKIANKKIEIHYDLTKPEGDKGRFADYSLAKEVLGWEPSVSLEDGLRETYQWVSDLVKKQAVAE</sequence>
<proteinExistence type="predicted"/>
<evidence type="ECO:0000313" key="3">
    <source>
        <dbReference type="Proteomes" id="UP001337681"/>
    </source>
</evidence>
<dbReference type="Pfam" id="PF01370">
    <property type="entry name" value="Epimerase"/>
    <property type="match status" value="1"/>
</dbReference>
<dbReference type="SUPFAM" id="SSF51735">
    <property type="entry name" value="NAD(P)-binding Rossmann-fold domains"/>
    <property type="match status" value="1"/>
</dbReference>
<accession>A0ABU7H062</accession>
<evidence type="ECO:0000259" key="1">
    <source>
        <dbReference type="Pfam" id="PF01370"/>
    </source>
</evidence>
<dbReference type="Gene3D" id="3.40.50.720">
    <property type="entry name" value="NAD(P)-binding Rossmann-like Domain"/>
    <property type="match status" value="1"/>
</dbReference>
<evidence type="ECO:0000313" key="2">
    <source>
        <dbReference type="EMBL" id="MEE1884719.1"/>
    </source>
</evidence>
<dbReference type="PANTHER" id="PTHR43238:SF1">
    <property type="entry name" value="GDP-L-FUCOSE SYNTHASE"/>
    <property type="match status" value="1"/>
</dbReference>
<name>A0ABU7H062_9SPHI</name>
<dbReference type="InterPro" id="IPR001509">
    <property type="entry name" value="Epimerase_deHydtase"/>
</dbReference>
<gene>
    <name evidence="2" type="ORF">VRU49_04705</name>
</gene>
<dbReference type="RefSeq" id="WP_330145632.1">
    <property type="nucleotide sequence ID" value="NZ_JAZDQU010000001.1"/>
</dbReference>
<dbReference type="Gene3D" id="3.90.25.10">
    <property type="entry name" value="UDP-galactose 4-epimerase, domain 1"/>
    <property type="match status" value="1"/>
</dbReference>
<reference evidence="2 3" key="1">
    <citation type="submission" date="2024-01" db="EMBL/GenBank/DDBJ databases">
        <title>Pedobacter sp. nov., isolated from oil-contaminated soil.</title>
        <authorList>
            <person name="Le N.T.T."/>
        </authorList>
    </citation>
    <scope>NUCLEOTIDE SEQUENCE [LARGE SCALE GENOMIC DNA]</scope>
    <source>
        <strain evidence="2 3">VNH31</strain>
    </source>
</reference>
<comment type="caution">
    <text evidence="2">The sequence shown here is derived from an EMBL/GenBank/DDBJ whole genome shotgun (WGS) entry which is preliminary data.</text>
</comment>
<feature type="domain" description="NAD-dependent epimerase/dehydratase" evidence="1">
    <location>
        <begin position="3"/>
        <end position="254"/>
    </location>
</feature>
<dbReference type="EMBL" id="JAZDQU010000001">
    <property type="protein sequence ID" value="MEE1884719.1"/>
    <property type="molecule type" value="Genomic_DNA"/>
</dbReference>